<reference evidence="1 2" key="1">
    <citation type="journal article" date="2010" name="J. Bacteriol.">
        <title>Biochemical characterization of a novel indole prenyltransferase from Streptomyces sp. SN-593.</title>
        <authorList>
            <person name="Takahashi S."/>
            <person name="Takagi H."/>
            <person name="Toyoda A."/>
            <person name="Uramoto M."/>
            <person name="Nogawa T."/>
            <person name="Ueki M."/>
            <person name="Sakaki Y."/>
            <person name="Osada H."/>
        </authorList>
    </citation>
    <scope>NUCLEOTIDE SEQUENCE [LARGE SCALE GENOMIC DNA]</scope>
    <source>
        <strain evidence="1 2">SN-593</strain>
    </source>
</reference>
<dbReference type="EMBL" id="AP018365">
    <property type="protein sequence ID" value="BBB02326.1"/>
    <property type="molecule type" value="Genomic_DNA"/>
</dbReference>
<reference evidence="1 2" key="3">
    <citation type="journal article" date="2011" name="Nat. Chem. Biol.">
        <title>Reveromycin A biosynthesis uses RevG and RevJ for stereospecific spiroacetal formation.</title>
        <authorList>
            <person name="Takahashi S."/>
            <person name="Toyoda A."/>
            <person name="Sekiyama Y."/>
            <person name="Takagi H."/>
            <person name="Nogawa T."/>
            <person name="Uramoto M."/>
            <person name="Suzuki R."/>
            <person name="Koshino H."/>
            <person name="Kumano T."/>
            <person name="Panthee S."/>
            <person name="Dairi T."/>
            <person name="Ishikawa J."/>
            <person name="Ikeda H."/>
            <person name="Sakaki Y."/>
            <person name="Osada H."/>
        </authorList>
    </citation>
    <scope>NUCLEOTIDE SEQUENCE [LARGE SCALE GENOMIC DNA]</scope>
    <source>
        <strain evidence="1 2">SN-593</strain>
    </source>
</reference>
<keyword evidence="2" id="KW-1185">Reference proteome</keyword>
<dbReference type="Proteomes" id="UP000595703">
    <property type="component" value="Chromosome"/>
</dbReference>
<dbReference type="AlphaFoldDB" id="A0A7U3V0P9"/>
<protein>
    <submittedName>
        <fullName evidence="1">Uncharacterized protein</fullName>
    </submittedName>
</protein>
<accession>A0A7U3V0P9</accession>
<proteinExistence type="predicted"/>
<sequence length="56" mass="5865">MRAPESKALLPARPRHVRAPVKAVALDAVVGNNDPDLSVLAVGSRGEQPTPELSPL</sequence>
<evidence type="ECO:0000313" key="1">
    <source>
        <dbReference type="EMBL" id="BBB02326.1"/>
    </source>
</evidence>
<gene>
    <name evidence="1" type="ORF">RVR_10216</name>
</gene>
<reference evidence="1 2" key="2">
    <citation type="journal article" date="2011" name="J. Antibiot.">
        <title>Furaquinocins I and J: novel polyketide isoprenoid hybrid compounds from Streptomyces reveromyceticus SN-593.</title>
        <authorList>
            <person name="Panthee S."/>
            <person name="Takahashi S."/>
            <person name="Takagi H."/>
            <person name="Nogawa T."/>
            <person name="Oowada E."/>
            <person name="Uramoto M."/>
            <person name="Osada H."/>
        </authorList>
    </citation>
    <scope>NUCLEOTIDE SEQUENCE [LARGE SCALE GENOMIC DNA]</scope>
    <source>
        <strain evidence="1 2">SN-593</strain>
    </source>
</reference>
<organism evidence="1 2">
    <name type="scientific">Actinacidiphila reveromycinica</name>
    <dbReference type="NCBI Taxonomy" id="659352"/>
    <lineage>
        <taxon>Bacteria</taxon>
        <taxon>Bacillati</taxon>
        <taxon>Actinomycetota</taxon>
        <taxon>Actinomycetes</taxon>
        <taxon>Kitasatosporales</taxon>
        <taxon>Streptomycetaceae</taxon>
        <taxon>Actinacidiphila</taxon>
    </lineage>
</organism>
<dbReference type="KEGG" id="arev:RVR_10216"/>
<name>A0A7U3V0P9_9ACTN</name>
<evidence type="ECO:0000313" key="2">
    <source>
        <dbReference type="Proteomes" id="UP000595703"/>
    </source>
</evidence>
<reference evidence="1 2" key="4">
    <citation type="journal article" date="2020" name="Sci. Rep.">
        <title>beta-carboline chemical signals induce reveromycin production through a LuxR family regulator in Streptomyces sp. SN-593.</title>
        <authorList>
            <person name="Panthee S."/>
            <person name="Kito N."/>
            <person name="Hayashi T."/>
            <person name="Shimizu T."/>
            <person name="Ishikawa J."/>
            <person name="Hamamoto H."/>
            <person name="Osada H."/>
            <person name="Takahashi S."/>
        </authorList>
    </citation>
    <scope>NUCLEOTIDE SEQUENCE [LARGE SCALE GENOMIC DNA]</scope>
    <source>
        <strain evidence="1 2">SN-593</strain>
    </source>
</reference>